<organism evidence="9 10">
    <name type="scientific">Shackletoniella antarctica</name>
    <dbReference type="NCBI Taxonomy" id="268115"/>
    <lineage>
        <taxon>Bacteria</taxon>
        <taxon>Bacillati</taxon>
        <taxon>Cyanobacteriota</taxon>
        <taxon>Cyanophyceae</taxon>
        <taxon>Oculatellales</taxon>
        <taxon>Oculatellaceae</taxon>
        <taxon>Shackletoniella</taxon>
    </lineage>
</organism>
<feature type="transmembrane region" description="Helical" evidence="8">
    <location>
        <begin position="220"/>
        <end position="238"/>
    </location>
</feature>
<evidence type="ECO:0000313" key="9">
    <source>
        <dbReference type="EMBL" id="PZO45361.1"/>
    </source>
</evidence>
<evidence type="ECO:0000256" key="7">
    <source>
        <dbReference type="ARBA" id="ARBA00023136"/>
    </source>
</evidence>
<evidence type="ECO:0000313" key="10">
    <source>
        <dbReference type="Proteomes" id="UP000249081"/>
    </source>
</evidence>
<accession>A0A2W4YDJ1</accession>
<dbReference type="InterPro" id="IPR002781">
    <property type="entry name" value="TM_pro_TauE-like"/>
</dbReference>
<comment type="similarity">
    <text evidence="2 8">Belongs to the 4-toluene sulfonate uptake permease (TSUP) (TC 2.A.102) family.</text>
</comment>
<feature type="transmembrane region" description="Helical" evidence="8">
    <location>
        <begin position="124"/>
        <end position="147"/>
    </location>
</feature>
<dbReference type="PANTHER" id="PTHR30269:SF37">
    <property type="entry name" value="MEMBRANE TRANSPORTER PROTEIN"/>
    <property type="match status" value="1"/>
</dbReference>
<feature type="transmembrane region" description="Helical" evidence="8">
    <location>
        <begin position="190"/>
        <end position="208"/>
    </location>
</feature>
<dbReference type="InterPro" id="IPR052017">
    <property type="entry name" value="TSUP"/>
</dbReference>
<dbReference type="AlphaFoldDB" id="A0A2W4YDJ1"/>
<keyword evidence="4 8" id="KW-1003">Cell membrane</keyword>
<evidence type="ECO:0000256" key="4">
    <source>
        <dbReference type="ARBA" id="ARBA00022475"/>
    </source>
</evidence>
<keyword evidence="6 8" id="KW-1133">Transmembrane helix</keyword>
<comment type="caution">
    <text evidence="9">The sequence shown here is derived from an EMBL/GenBank/DDBJ whole genome shotgun (WGS) entry which is preliminary data.</text>
</comment>
<proteinExistence type="inferred from homology"/>
<reference evidence="9 10" key="2">
    <citation type="submission" date="2018-06" db="EMBL/GenBank/DDBJ databases">
        <title>Metagenomic assembly of (sub)arctic Cyanobacteria and their associated microbiome from non-axenic cultures.</title>
        <authorList>
            <person name="Baurain D."/>
        </authorList>
    </citation>
    <scope>NUCLEOTIDE SEQUENCE [LARGE SCALE GENOMIC DNA]</scope>
    <source>
        <strain evidence="9">ULC041bin1</strain>
    </source>
</reference>
<protein>
    <recommendedName>
        <fullName evidence="8">Probable membrane transporter protein</fullName>
    </recommendedName>
</protein>
<dbReference type="PANTHER" id="PTHR30269">
    <property type="entry name" value="TRANSMEMBRANE PROTEIN YFCA"/>
    <property type="match status" value="1"/>
</dbReference>
<keyword evidence="5 8" id="KW-0812">Transmembrane</keyword>
<gene>
    <name evidence="9" type="ORF">DCF17_01840</name>
</gene>
<dbReference type="Proteomes" id="UP000249081">
    <property type="component" value="Unassembled WGS sequence"/>
</dbReference>
<evidence type="ECO:0000256" key="5">
    <source>
        <dbReference type="ARBA" id="ARBA00022692"/>
    </source>
</evidence>
<keyword evidence="7 8" id="KW-0472">Membrane</keyword>
<feature type="transmembrane region" description="Helical" evidence="8">
    <location>
        <begin position="31"/>
        <end position="51"/>
    </location>
</feature>
<evidence type="ECO:0000256" key="8">
    <source>
        <dbReference type="RuleBase" id="RU363041"/>
    </source>
</evidence>
<keyword evidence="3" id="KW-0813">Transport</keyword>
<feature type="transmembrane region" description="Helical" evidence="8">
    <location>
        <begin position="71"/>
        <end position="88"/>
    </location>
</feature>
<name>A0A2W4YDJ1_9CYAN</name>
<evidence type="ECO:0000256" key="6">
    <source>
        <dbReference type="ARBA" id="ARBA00022989"/>
    </source>
</evidence>
<comment type="subcellular location">
    <subcellularLocation>
        <location evidence="1 8">Cell membrane</location>
        <topology evidence="1 8">Multi-pass membrane protein</topology>
    </subcellularLocation>
</comment>
<dbReference type="Pfam" id="PF01925">
    <property type="entry name" value="TauE"/>
    <property type="match status" value="1"/>
</dbReference>
<feature type="transmembrane region" description="Helical" evidence="8">
    <location>
        <begin position="94"/>
        <end position="112"/>
    </location>
</feature>
<dbReference type="GO" id="GO:0005886">
    <property type="term" value="C:plasma membrane"/>
    <property type="evidence" value="ECO:0007669"/>
    <property type="project" value="UniProtKB-SubCell"/>
</dbReference>
<dbReference type="EMBL" id="QBMN01000007">
    <property type="protein sequence ID" value="PZO45361.1"/>
    <property type="molecule type" value="Genomic_DNA"/>
</dbReference>
<reference evidence="10" key="1">
    <citation type="submission" date="2018-04" db="EMBL/GenBank/DDBJ databases">
        <authorList>
            <person name="Cornet L."/>
        </authorList>
    </citation>
    <scope>NUCLEOTIDE SEQUENCE [LARGE SCALE GENOMIC DNA]</scope>
</reference>
<evidence type="ECO:0000256" key="1">
    <source>
        <dbReference type="ARBA" id="ARBA00004651"/>
    </source>
</evidence>
<sequence length="248" mass="26814">MIALSLFIASFVAWFLSMLAGGGSPFILIPMISLLLGAQAVAPVITTGLLVGNAQRGLVFWHHVDWRVTAWYVPGATVGALIGCYGLTQIHVEGLQLLLGVGLLLMVVNYLLAPKESQFTVKIWYFLPLSLVNAIGSGLIGSTGPVMNPVYLSYGLEKEAMVATKAINKAALHLVKLGAYAAFGSLSQEYLAYGLIIGLGAIPANWLGKRVLEKMSAQQFQQLVFAFVAISGVAMIWQQRHFLTVWFM</sequence>
<evidence type="ECO:0000256" key="2">
    <source>
        <dbReference type="ARBA" id="ARBA00009142"/>
    </source>
</evidence>
<evidence type="ECO:0000256" key="3">
    <source>
        <dbReference type="ARBA" id="ARBA00022448"/>
    </source>
</evidence>